<dbReference type="CDD" id="cd07560">
    <property type="entry name" value="Peptidase_S41_CPP"/>
    <property type="match status" value="1"/>
</dbReference>
<dbReference type="SUPFAM" id="SSF50156">
    <property type="entry name" value="PDZ domain-like"/>
    <property type="match status" value="1"/>
</dbReference>
<dbReference type="InterPro" id="IPR040573">
    <property type="entry name" value="TSP_N"/>
</dbReference>
<sequence>MRRNLKFLIPIVFLVLTLVSFSQKTVSNGEKDKVLISLLKHVLTNGHYEPKNIDDNFSEKIFNGFIEGLDPTKRYFIQSDIDEFSAYKSKIDDEILNEEITFFNLVFNRFSQRVEEAKSYYIDILDEPYDFSVNETLDVDYEDAPFAKSKEELFEVWRKQLKFSTLSRLRDKLTSETNGDDLSQFEKEFRTNILNSNFSFFEKYSDETQIKMVQEVLESHGINIGQSGADGKFGNLTKIGIEKYKDLIKPKSLKDISPEEYTKFEAEARESTKKNYDDFYERIGEFDHSDWFSTYLNSITEAFDPHTSYFAPRSKKQFDESLSGKLEGIGARLFKKNDYIKVSELISGGPAWRAGELEVGDIIMKVAQGNEEPLDIVGMRLNKAIEFIKGPKGTEVQLTLKKIDGSTKVISIIRDVVEIEETFVKSSVIEKDGKKYGVINLPKFYIDFSDRESRNCAKDMAIEIEQLKNENIDGILIDLRNNGGGSLPAVVEMAGLFIEDGPIVQVKYKNEQPIVQKDRDKSVLWDGPMVVLTNELSASASEIFAAAMQDYGRAVVIGSKQTYGKGTVQSVLDLNKYYNFESDLGGMALTIQKFYRINGGSTQLEGVKPDVILPSRYNYMDIGEKDLENPLPWDQIQNANYNKWNNYSNFDYTIKNSIERINKNPQFLLIDDNAKWLKKGQDDTIVYLNYDAYNQDLENHADESKKYESLSKYETNLTFTSPLYELNKIEKDSVLGTKRSVWHKNLSKDVYIEEGLNILGDLKMKNNHQIVKN</sequence>
<dbReference type="InterPro" id="IPR020992">
    <property type="entry name" value="Tail_Prtase_C"/>
</dbReference>
<dbReference type="SUPFAM" id="SSF52096">
    <property type="entry name" value="ClpP/crotonase"/>
    <property type="match status" value="1"/>
</dbReference>
<dbReference type="Pfam" id="PF17804">
    <property type="entry name" value="TSP_NTD"/>
    <property type="match status" value="2"/>
</dbReference>
<evidence type="ECO:0000256" key="5">
    <source>
        <dbReference type="RuleBase" id="RU004404"/>
    </source>
</evidence>
<dbReference type="PROSITE" id="PS50106">
    <property type="entry name" value="PDZ"/>
    <property type="match status" value="1"/>
</dbReference>
<dbReference type="NCBIfam" id="TIGR00225">
    <property type="entry name" value="prc"/>
    <property type="match status" value="1"/>
</dbReference>
<dbReference type="GO" id="GO:0006508">
    <property type="term" value="P:proteolysis"/>
    <property type="evidence" value="ECO:0007669"/>
    <property type="project" value="UniProtKB-KW"/>
</dbReference>
<evidence type="ECO:0000256" key="3">
    <source>
        <dbReference type="ARBA" id="ARBA00022801"/>
    </source>
</evidence>
<accession>A0A1D8P7D5</accession>
<reference evidence="7 8" key="1">
    <citation type="submission" date="2016-10" db="EMBL/GenBank/DDBJ databases">
        <title>Lutibacter sp. LPB0138, isolated from marine gastropod.</title>
        <authorList>
            <person name="Kim E."/>
            <person name="Yi H."/>
        </authorList>
    </citation>
    <scope>NUCLEOTIDE SEQUENCE [LARGE SCALE GENOMIC DNA]</scope>
    <source>
        <strain evidence="7 8">LPB0138</strain>
    </source>
</reference>
<keyword evidence="3 5" id="KW-0378">Hydrolase</keyword>
<dbReference type="STRING" id="1850246.LPB138_07140"/>
<evidence type="ECO:0000256" key="4">
    <source>
        <dbReference type="ARBA" id="ARBA00022825"/>
    </source>
</evidence>
<dbReference type="InterPro" id="IPR001478">
    <property type="entry name" value="PDZ"/>
</dbReference>
<gene>
    <name evidence="7" type="ORF">LPB138_07140</name>
</gene>
<dbReference type="InterPro" id="IPR029045">
    <property type="entry name" value="ClpP/crotonase-like_dom_sf"/>
</dbReference>
<dbReference type="GO" id="GO:0004175">
    <property type="term" value="F:endopeptidase activity"/>
    <property type="evidence" value="ECO:0007669"/>
    <property type="project" value="TreeGrafter"/>
</dbReference>
<dbReference type="SMART" id="SM00245">
    <property type="entry name" value="TSPc"/>
    <property type="match status" value="1"/>
</dbReference>
<dbReference type="InterPro" id="IPR005151">
    <property type="entry name" value="Tail-specific_protease"/>
</dbReference>
<dbReference type="InterPro" id="IPR004447">
    <property type="entry name" value="Peptidase_S41A"/>
</dbReference>
<evidence type="ECO:0000256" key="2">
    <source>
        <dbReference type="ARBA" id="ARBA00022670"/>
    </source>
</evidence>
<dbReference type="PANTHER" id="PTHR32060">
    <property type="entry name" value="TAIL-SPECIFIC PROTEASE"/>
    <property type="match status" value="1"/>
</dbReference>
<dbReference type="InterPro" id="IPR036034">
    <property type="entry name" value="PDZ_sf"/>
</dbReference>
<dbReference type="CDD" id="cd06782">
    <property type="entry name" value="cpPDZ_CPP-like"/>
    <property type="match status" value="1"/>
</dbReference>
<proteinExistence type="inferred from homology"/>
<dbReference type="KEGG" id="lul:LPB138_07140"/>
<dbReference type="Gene3D" id="2.30.42.10">
    <property type="match status" value="1"/>
</dbReference>
<dbReference type="GO" id="GO:0007165">
    <property type="term" value="P:signal transduction"/>
    <property type="evidence" value="ECO:0007669"/>
    <property type="project" value="TreeGrafter"/>
</dbReference>
<evidence type="ECO:0000259" key="6">
    <source>
        <dbReference type="PROSITE" id="PS50106"/>
    </source>
</evidence>
<dbReference type="SMART" id="SM00228">
    <property type="entry name" value="PDZ"/>
    <property type="match status" value="1"/>
</dbReference>
<dbReference type="PANTHER" id="PTHR32060:SF22">
    <property type="entry name" value="CARBOXYL-TERMINAL-PROCESSING PEPTIDASE 3, CHLOROPLASTIC"/>
    <property type="match status" value="1"/>
</dbReference>
<dbReference type="Pfam" id="PF11818">
    <property type="entry name" value="DUF3340"/>
    <property type="match status" value="1"/>
</dbReference>
<comment type="similarity">
    <text evidence="1 5">Belongs to the peptidase S41A family.</text>
</comment>
<organism evidence="7 8">
    <name type="scientific">Urechidicola croceus</name>
    <dbReference type="NCBI Taxonomy" id="1850246"/>
    <lineage>
        <taxon>Bacteria</taxon>
        <taxon>Pseudomonadati</taxon>
        <taxon>Bacteroidota</taxon>
        <taxon>Flavobacteriia</taxon>
        <taxon>Flavobacteriales</taxon>
        <taxon>Flavobacteriaceae</taxon>
        <taxon>Urechidicola</taxon>
    </lineage>
</organism>
<dbReference type="GO" id="GO:0030288">
    <property type="term" value="C:outer membrane-bounded periplasmic space"/>
    <property type="evidence" value="ECO:0007669"/>
    <property type="project" value="TreeGrafter"/>
</dbReference>
<keyword evidence="2 5" id="KW-0645">Protease</keyword>
<keyword evidence="8" id="KW-1185">Reference proteome</keyword>
<feature type="domain" description="PDZ" evidence="6">
    <location>
        <begin position="315"/>
        <end position="389"/>
    </location>
</feature>
<name>A0A1D8P7D5_9FLAO</name>
<protein>
    <recommendedName>
        <fullName evidence="6">PDZ domain-containing protein</fullName>
    </recommendedName>
</protein>
<evidence type="ECO:0000313" key="8">
    <source>
        <dbReference type="Proteomes" id="UP000176050"/>
    </source>
</evidence>
<dbReference type="Gene3D" id="3.90.226.10">
    <property type="entry name" value="2-enoyl-CoA Hydratase, Chain A, domain 1"/>
    <property type="match status" value="1"/>
</dbReference>
<dbReference type="Pfam" id="PF00595">
    <property type="entry name" value="PDZ"/>
    <property type="match status" value="1"/>
</dbReference>
<evidence type="ECO:0000256" key="1">
    <source>
        <dbReference type="ARBA" id="ARBA00009179"/>
    </source>
</evidence>
<keyword evidence="4 5" id="KW-0720">Serine protease</keyword>
<dbReference type="Proteomes" id="UP000176050">
    <property type="component" value="Chromosome"/>
</dbReference>
<dbReference type="GO" id="GO:0008236">
    <property type="term" value="F:serine-type peptidase activity"/>
    <property type="evidence" value="ECO:0007669"/>
    <property type="project" value="UniProtKB-KW"/>
</dbReference>
<evidence type="ECO:0000313" key="7">
    <source>
        <dbReference type="EMBL" id="AOW20461.1"/>
    </source>
</evidence>
<dbReference type="AlphaFoldDB" id="A0A1D8P7D5"/>
<dbReference type="OrthoDB" id="9812068at2"/>
<dbReference type="Pfam" id="PF03572">
    <property type="entry name" value="Peptidase_S41"/>
    <property type="match status" value="1"/>
</dbReference>
<dbReference type="EMBL" id="CP017478">
    <property type="protein sequence ID" value="AOW20461.1"/>
    <property type="molecule type" value="Genomic_DNA"/>
</dbReference>